<gene>
    <name evidence="1" type="ORF">TU35_006895</name>
</gene>
<accession>A0ACC6V1Y6</accession>
<dbReference type="EMBL" id="JZWT02000017">
    <property type="protein sequence ID" value="MFB6490953.1"/>
    <property type="molecule type" value="Genomic_DNA"/>
</dbReference>
<dbReference type="Proteomes" id="UP000033636">
    <property type="component" value="Unassembled WGS sequence"/>
</dbReference>
<evidence type="ECO:0000313" key="2">
    <source>
        <dbReference type="Proteomes" id="UP000033636"/>
    </source>
</evidence>
<name>A0ACC6V1Y6_9CREN</name>
<reference evidence="1" key="1">
    <citation type="submission" date="2024-07" db="EMBL/GenBank/DDBJ databases">
        <title>Metagenome and Metagenome-Assembled Genomes of Archaea from a hot spring from the geothermal field of Los Azufres, Mexico.</title>
        <authorList>
            <person name="Marin-Paredes R."/>
            <person name="Martinez-Romero E."/>
            <person name="Servin-Garciduenas L.E."/>
        </authorList>
    </citation>
    <scope>NUCLEOTIDE SEQUENCE</scope>
</reference>
<organism evidence="1 2">
    <name type="scientific">Thermoproteus sp. AZ2</name>
    <dbReference type="NCBI Taxonomy" id="1609232"/>
    <lineage>
        <taxon>Archaea</taxon>
        <taxon>Thermoproteota</taxon>
        <taxon>Thermoprotei</taxon>
        <taxon>Thermoproteales</taxon>
        <taxon>Thermoproteaceae</taxon>
        <taxon>Thermoproteus</taxon>
    </lineage>
</organism>
<protein>
    <submittedName>
        <fullName evidence="1">Uncharacterized protein</fullName>
    </submittedName>
</protein>
<comment type="caution">
    <text evidence="1">The sequence shown here is derived from an EMBL/GenBank/DDBJ whole genome shotgun (WGS) entry which is preliminary data.</text>
</comment>
<sequence length="658" mass="66114">MRRAALAVLMLTALALAAAPPAYISSVSAQLVSGSAASVTVQLSIAVTANEPGPYYVVVGYAGSQTTLGPTQGGALTATLTMPESTSQIEITLLDSSGAQLGSIALEGLCFFTCTTCSARPMILSSGASPSAASVGQPVYISEVYSSGGLWQFSLGASIGGYSASTYFTLKLNTNNAYTVAETFGPFTLSQPGNYTYNVWGSEAGSAGGVVTISGSSPTSSTSSTSPGLIYVKVVNAFNGSAVPAYIRVLKGNTALYTEYSSSLSAVVPPGSYEVAVTAYGYTWSEAVQVYSGQYANVTVQIPIALVSAQAINEAAGSPGPWAIAIYGPGGEVAEGNGSVSAYVLAQYPNGTPISYSAVAYTPFGQYSKSFTVQSASATVDVVVPTAAVTITAVDRASGSVKPWPIAVYGPGGLAAEGLGQFTAYLAPGEYQVLVNVSLGGLSYAYSTTASVSGPGPLQIVVPTTTLKVISSFANGSGAPAEIEVLYGGEPIYYVQGPIASLEVISGLTYIVRASYGNATNATAVTPSGASEEVVLTLPQPQAASAAATTTTNTTAAGAPTSTTPSASSATSSTSPTTTSAAPSTTTTAITSASSTTSTAGVASEQTYTQSNAQSTTQRSTTTIAVPIGAKVALLVDVAVLLVIAAVMVILVVLLLRR</sequence>
<evidence type="ECO:0000313" key="1">
    <source>
        <dbReference type="EMBL" id="MFB6490953.1"/>
    </source>
</evidence>
<proteinExistence type="predicted"/>